<keyword evidence="5" id="KW-1185">Reference proteome</keyword>
<reference evidence="5" key="1">
    <citation type="journal article" date="2019" name="Int. J. Syst. Evol. Microbiol.">
        <title>The Global Catalogue of Microorganisms (GCM) 10K type strain sequencing project: providing services to taxonomists for standard genome sequencing and annotation.</title>
        <authorList>
            <consortium name="The Broad Institute Genomics Platform"/>
            <consortium name="The Broad Institute Genome Sequencing Center for Infectious Disease"/>
            <person name="Wu L."/>
            <person name="Ma J."/>
        </authorList>
    </citation>
    <scope>NUCLEOTIDE SEQUENCE [LARGE SCALE GENOMIC DNA]</scope>
    <source>
        <strain evidence="5">JCM 18952</strain>
    </source>
</reference>
<evidence type="ECO:0000256" key="1">
    <source>
        <dbReference type="ARBA" id="ARBA00004196"/>
    </source>
</evidence>
<evidence type="ECO:0000259" key="3">
    <source>
        <dbReference type="Pfam" id="PF13407"/>
    </source>
</evidence>
<comment type="caution">
    <text evidence="4">The sequence shown here is derived from an EMBL/GenBank/DDBJ whole genome shotgun (WGS) entry which is preliminary data.</text>
</comment>
<gene>
    <name evidence="4" type="ORF">GCM10025778_09600</name>
</gene>
<dbReference type="RefSeq" id="WP_345466726.1">
    <property type="nucleotide sequence ID" value="NZ_BAABLK010000021.1"/>
</dbReference>
<evidence type="ECO:0000313" key="4">
    <source>
        <dbReference type="EMBL" id="GAA5226428.1"/>
    </source>
</evidence>
<proteinExistence type="predicted"/>
<dbReference type="InterPro" id="IPR028082">
    <property type="entry name" value="Peripla_BP_I"/>
</dbReference>
<dbReference type="InterPro" id="IPR050555">
    <property type="entry name" value="Bact_Solute-Bind_Prot2"/>
</dbReference>
<organism evidence="4 5">
    <name type="scientific">Paeniglutamicibacter antarcticus</name>
    <dbReference type="NCBI Taxonomy" id="494023"/>
    <lineage>
        <taxon>Bacteria</taxon>
        <taxon>Bacillati</taxon>
        <taxon>Actinomycetota</taxon>
        <taxon>Actinomycetes</taxon>
        <taxon>Micrococcales</taxon>
        <taxon>Micrococcaceae</taxon>
        <taxon>Paeniglutamicibacter</taxon>
    </lineage>
</organism>
<dbReference type="Gene3D" id="3.40.50.2300">
    <property type="match status" value="2"/>
</dbReference>
<protein>
    <submittedName>
        <fullName evidence="4">Sugar ABC transporter substrate-binding protein</fullName>
    </submittedName>
</protein>
<dbReference type="EMBL" id="BAABLK010000021">
    <property type="protein sequence ID" value="GAA5226428.1"/>
    <property type="molecule type" value="Genomic_DNA"/>
</dbReference>
<dbReference type="Pfam" id="PF13407">
    <property type="entry name" value="Peripla_BP_4"/>
    <property type="match status" value="1"/>
</dbReference>
<accession>A0ABP9TJT7</accession>
<dbReference type="PROSITE" id="PS51257">
    <property type="entry name" value="PROKAR_LIPOPROTEIN"/>
    <property type="match status" value="1"/>
</dbReference>
<keyword evidence="2" id="KW-0732">Signal</keyword>
<evidence type="ECO:0000256" key="2">
    <source>
        <dbReference type="ARBA" id="ARBA00022729"/>
    </source>
</evidence>
<dbReference type="Proteomes" id="UP001501257">
    <property type="component" value="Unassembled WGS sequence"/>
</dbReference>
<dbReference type="PANTHER" id="PTHR30036:SF1">
    <property type="entry name" value="D-XYLOSE-BINDING PERIPLASMIC PROTEIN"/>
    <property type="match status" value="1"/>
</dbReference>
<dbReference type="PANTHER" id="PTHR30036">
    <property type="entry name" value="D-XYLOSE-BINDING PERIPLASMIC PROTEIN"/>
    <property type="match status" value="1"/>
</dbReference>
<comment type="subcellular location">
    <subcellularLocation>
        <location evidence="1">Cell envelope</location>
    </subcellularLocation>
</comment>
<evidence type="ECO:0000313" key="5">
    <source>
        <dbReference type="Proteomes" id="UP001501257"/>
    </source>
</evidence>
<feature type="domain" description="Periplasmic binding protein" evidence="3">
    <location>
        <begin position="67"/>
        <end position="303"/>
    </location>
</feature>
<dbReference type="InterPro" id="IPR025997">
    <property type="entry name" value="SBP_2_dom"/>
</dbReference>
<sequence length="359" mass="37226">MEKLGRKLTAAACEVLLMATTLVACGGPGSDDAKNTGNPGAVPSVALLFPGTEPARNKALDIPLFDARIKALGDFDVLHSDAGKDASAQVKQAEIALAGGAGVLVLDPVDSKATEDIVAAAAEKDVPVISYDSIETGSTGLAYRISFDHEQIGVLQANSLIQKLRSDGVVNPGILVVNGPAEDPEAELVAKGARSVIDKSAVKILAELDANPAQVQDWTAKRIAEFPGRIDGIYAAKDSLAGGAVAALSSAAMRPWPLVTGQDAQLEGIRRIITGRQYMSIYKPVRAEAELAATVAAKLARGQAPPPATKVAGVPTRLLIPKVVTRSNIMDTVVSDGVYTVEEICTAKYAKACAAANIQ</sequence>
<dbReference type="SUPFAM" id="SSF53822">
    <property type="entry name" value="Periplasmic binding protein-like I"/>
    <property type="match status" value="1"/>
</dbReference>
<name>A0ABP9TJT7_9MICC</name>